<evidence type="ECO:0000313" key="5">
    <source>
        <dbReference type="Proteomes" id="UP000066487"/>
    </source>
</evidence>
<proteinExistence type="predicted"/>
<gene>
    <name evidence="4" type="ORF">AO353_28600</name>
</gene>
<organism evidence="4 5">
    <name type="scientific">Pseudomonas fluorescens</name>
    <dbReference type="NCBI Taxonomy" id="294"/>
    <lineage>
        <taxon>Bacteria</taxon>
        <taxon>Pseudomonadati</taxon>
        <taxon>Pseudomonadota</taxon>
        <taxon>Gammaproteobacteria</taxon>
        <taxon>Pseudomonadales</taxon>
        <taxon>Pseudomonadaceae</taxon>
        <taxon>Pseudomonas</taxon>
    </lineage>
</organism>
<evidence type="ECO:0000256" key="1">
    <source>
        <dbReference type="SAM" id="MobiDB-lite"/>
    </source>
</evidence>
<feature type="compositionally biased region" description="Low complexity" evidence="1">
    <location>
        <begin position="138"/>
        <end position="240"/>
    </location>
</feature>
<feature type="chain" id="PRO_5006012385" description="SH3b domain-containing protein" evidence="2">
    <location>
        <begin position="23"/>
        <end position="264"/>
    </location>
</feature>
<dbReference type="PROSITE" id="PS51781">
    <property type="entry name" value="SH3B"/>
    <property type="match status" value="1"/>
</dbReference>
<feature type="domain" description="SH3b" evidence="3">
    <location>
        <begin position="23"/>
        <end position="87"/>
    </location>
</feature>
<evidence type="ECO:0000259" key="3">
    <source>
        <dbReference type="PROSITE" id="PS51781"/>
    </source>
</evidence>
<dbReference type="InterPro" id="IPR003646">
    <property type="entry name" value="SH3-like_bac-type"/>
</dbReference>
<evidence type="ECO:0000256" key="2">
    <source>
        <dbReference type="SAM" id="SignalP"/>
    </source>
</evidence>
<sequence>MKAIIYLIIGVLACLSTPVTFAQDQFAYTVSNSVLRTGPDLAYPPIMTVPRGSRLTIYGCLSDWRWCDVSWHGERGWIAGNLLEYDYAGRRVYIPDYGAQIGMPTLIFGFDSYWNRHYRDRDWFRHRAHWRHIHMLSRPQQPQQRLPQQQRETGQLPHQPLQQPQPLPQQRLPQQQREAGQLPHQPLQQPQPLPQQRLPQQQRETGQLPHQPLQQPQPLPQQRLPQQQHEAGQLPHQPQQQPQPLPQQKPQRQQHPSQQQGPQQ</sequence>
<name>A0A0N7H133_PSEFL</name>
<feature type="compositionally biased region" description="Low complexity" evidence="1">
    <location>
        <begin position="248"/>
        <end position="264"/>
    </location>
</feature>
<evidence type="ECO:0000313" key="4">
    <source>
        <dbReference type="EMBL" id="ALI04820.1"/>
    </source>
</evidence>
<dbReference type="Proteomes" id="UP000066487">
    <property type="component" value="Chromosome"/>
</dbReference>
<dbReference type="Gene3D" id="2.30.30.40">
    <property type="entry name" value="SH3 Domains"/>
    <property type="match status" value="1"/>
</dbReference>
<dbReference type="RefSeq" id="WP_054598002.1">
    <property type="nucleotide sequence ID" value="NZ_CP012830.1"/>
</dbReference>
<reference evidence="4 5" key="2">
    <citation type="journal article" date="2018" name="Nature">
        <title>Mutant phenotypes for thousands of bacterial genes of unknown function.</title>
        <authorList>
            <person name="Price M.N."/>
            <person name="Wetmore K.M."/>
            <person name="Waters R.J."/>
            <person name="Callaghan M."/>
            <person name="Ray J."/>
            <person name="Liu H."/>
            <person name="Kuehl J.V."/>
            <person name="Melnyk R.A."/>
            <person name="Lamson J.S."/>
            <person name="Suh Y."/>
            <person name="Carlson H.K."/>
            <person name="Esquivel Z."/>
            <person name="Sadeeshkumar H."/>
            <person name="Chakraborty R."/>
            <person name="Zane G.M."/>
            <person name="Rubin B.E."/>
            <person name="Wall J.D."/>
            <person name="Visel A."/>
            <person name="Bristow J."/>
            <person name="Blow M.J."/>
            <person name="Arkin A.P."/>
            <person name="Deutschbauer A.M."/>
        </authorList>
    </citation>
    <scope>NUCLEOTIDE SEQUENCE [LARGE SCALE GENOMIC DNA]</scope>
    <source>
        <strain evidence="4 5">FW300-N2E3</strain>
    </source>
</reference>
<feature type="signal peptide" evidence="2">
    <location>
        <begin position="1"/>
        <end position="22"/>
    </location>
</feature>
<accession>A0A0N7H133</accession>
<keyword evidence="2" id="KW-0732">Signal</keyword>
<dbReference type="OrthoDB" id="102964at2"/>
<dbReference type="Pfam" id="PF08239">
    <property type="entry name" value="SH3_3"/>
    <property type="match status" value="1"/>
</dbReference>
<reference evidence="5" key="1">
    <citation type="submission" date="2015-09" db="EMBL/GenBank/DDBJ databases">
        <title>Whole genome sequence of Pseudomonas fluorescens FW300-N2E3.</title>
        <authorList>
            <person name="Ray J."/>
            <person name="Melnyk R."/>
            <person name="Deutschbauer A."/>
        </authorList>
    </citation>
    <scope>NUCLEOTIDE SEQUENCE [LARGE SCALE GENOMIC DNA]</scope>
    <source>
        <strain evidence="5">FW300-N2E3</strain>
    </source>
</reference>
<feature type="region of interest" description="Disordered" evidence="1">
    <location>
        <begin position="136"/>
        <end position="264"/>
    </location>
</feature>
<dbReference type="AlphaFoldDB" id="A0A0N7H133"/>
<dbReference type="EMBL" id="CP012830">
    <property type="protein sequence ID" value="ALI04820.1"/>
    <property type="molecule type" value="Genomic_DNA"/>
</dbReference>
<protein>
    <recommendedName>
        <fullName evidence="3">SH3b domain-containing protein</fullName>
    </recommendedName>
</protein>